<evidence type="ECO:0000259" key="2">
    <source>
        <dbReference type="PROSITE" id="PS50888"/>
    </source>
</evidence>
<dbReference type="GO" id="GO:0005634">
    <property type="term" value="C:nucleus"/>
    <property type="evidence" value="ECO:0007669"/>
    <property type="project" value="TreeGrafter"/>
</dbReference>
<accession>A0A482WYL8</accession>
<dbReference type="Pfam" id="PF00010">
    <property type="entry name" value="HLH"/>
    <property type="match status" value="1"/>
</dbReference>
<dbReference type="PANTHER" id="PTHR19290">
    <property type="entry name" value="BASIC HELIX-LOOP-HELIX PROTEIN NEUROGENIN-RELATED"/>
    <property type="match status" value="1"/>
</dbReference>
<dbReference type="GO" id="GO:0009653">
    <property type="term" value="P:anatomical structure morphogenesis"/>
    <property type="evidence" value="ECO:0007669"/>
    <property type="project" value="TreeGrafter"/>
</dbReference>
<dbReference type="InterPro" id="IPR036638">
    <property type="entry name" value="HLH_DNA-bd_sf"/>
</dbReference>
<dbReference type="GO" id="GO:0046983">
    <property type="term" value="F:protein dimerization activity"/>
    <property type="evidence" value="ECO:0007669"/>
    <property type="project" value="InterPro"/>
</dbReference>
<keyword evidence="4" id="KW-1185">Reference proteome</keyword>
<dbReference type="OrthoDB" id="10063280at2759"/>
<feature type="domain" description="BHLH" evidence="2">
    <location>
        <begin position="88"/>
        <end position="144"/>
    </location>
</feature>
<dbReference type="AlphaFoldDB" id="A0A482WYL8"/>
<dbReference type="GO" id="GO:0003700">
    <property type="term" value="F:DNA-binding transcription factor activity"/>
    <property type="evidence" value="ECO:0007669"/>
    <property type="project" value="TreeGrafter"/>
</dbReference>
<dbReference type="PANTHER" id="PTHR19290:SF147">
    <property type="entry name" value="HELIX-LOOP-HELIX PROTEIN DELILAH"/>
    <property type="match status" value="1"/>
</dbReference>
<reference evidence="3 4" key="1">
    <citation type="journal article" date="2017" name="Gigascience">
        <title>Genome sequence of the small brown planthopper, Laodelphax striatellus.</title>
        <authorList>
            <person name="Zhu J."/>
            <person name="Jiang F."/>
            <person name="Wang X."/>
            <person name="Yang P."/>
            <person name="Bao Y."/>
            <person name="Zhao W."/>
            <person name="Wang W."/>
            <person name="Lu H."/>
            <person name="Wang Q."/>
            <person name="Cui N."/>
            <person name="Li J."/>
            <person name="Chen X."/>
            <person name="Luo L."/>
            <person name="Yu J."/>
            <person name="Kang L."/>
            <person name="Cui F."/>
        </authorList>
    </citation>
    <scope>NUCLEOTIDE SEQUENCE [LARGE SCALE GENOMIC DNA]</scope>
    <source>
        <strain evidence="3">Lst14</strain>
    </source>
</reference>
<dbReference type="SUPFAM" id="SSF47459">
    <property type="entry name" value="HLH, helix-loop-helix DNA-binding domain"/>
    <property type="match status" value="1"/>
</dbReference>
<gene>
    <name evidence="3" type="ORF">LSTR_LSTR014775</name>
</gene>
<evidence type="ECO:0000313" key="4">
    <source>
        <dbReference type="Proteomes" id="UP000291343"/>
    </source>
</evidence>
<name>A0A482WYL8_LAOST</name>
<dbReference type="FunCoup" id="A0A482WYL8">
    <property type="interactions" value="7"/>
</dbReference>
<dbReference type="InterPro" id="IPR050359">
    <property type="entry name" value="bHLH_transcription_factors"/>
</dbReference>
<sequence length="238" mass="26289">MDLGGLDLGAVVVKTTSMDLCDPNNNQNTLSAVGEEIIGEVAKSYSLRPRASVRPCLAITEDNATPDWRPRGRTKRRTKQKPAPLSKYRRKTANARERSRMREINEAFESLRRAIPHLSHESNPSEKLTKITTLRLAMKYIAALTQALQDPEPESDLDSGDYTLSLTPTSLSDHSLASDFSDNLLPTNMGAGDADLAISTDFHSHSLLPSFFTDVVTDPCLTLPDYVFDDVTFATEFS</sequence>
<dbReference type="CDD" id="cd11431">
    <property type="entry name" value="bHLH_TS_taxi_Dei"/>
    <property type="match status" value="1"/>
</dbReference>
<feature type="region of interest" description="Disordered" evidence="1">
    <location>
        <begin position="63"/>
        <end position="100"/>
    </location>
</feature>
<dbReference type="InParanoid" id="A0A482WYL8"/>
<dbReference type="GO" id="GO:0045944">
    <property type="term" value="P:positive regulation of transcription by RNA polymerase II"/>
    <property type="evidence" value="ECO:0007669"/>
    <property type="project" value="TreeGrafter"/>
</dbReference>
<dbReference type="GO" id="GO:0070888">
    <property type="term" value="F:E-box binding"/>
    <property type="evidence" value="ECO:0007669"/>
    <property type="project" value="TreeGrafter"/>
</dbReference>
<dbReference type="PROSITE" id="PS50888">
    <property type="entry name" value="BHLH"/>
    <property type="match status" value="1"/>
</dbReference>
<dbReference type="SMR" id="A0A482WYL8"/>
<dbReference type="EMBL" id="QKKF02022110">
    <property type="protein sequence ID" value="RZF38624.1"/>
    <property type="molecule type" value="Genomic_DNA"/>
</dbReference>
<dbReference type="Proteomes" id="UP000291343">
    <property type="component" value="Unassembled WGS sequence"/>
</dbReference>
<dbReference type="InterPro" id="IPR011598">
    <property type="entry name" value="bHLH_dom"/>
</dbReference>
<feature type="compositionally biased region" description="Basic residues" evidence="1">
    <location>
        <begin position="71"/>
        <end position="80"/>
    </location>
</feature>
<dbReference type="Gene3D" id="4.10.280.10">
    <property type="entry name" value="Helix-loop-helix DNA-binding domain"/>
    <property type="match status" value="1"/>
</dbReference>
<proteinExistence type="predicted"/>
<evidence type="ECO:0000313" key="3">
    <source>
        <dbReference type="EMBL" id="RZF38624.1"/>
    </source>
</evidence>
<organism evidence="3 4">
    <name type="scientific">Laodelphax striatellus</name>
    <name type="common">Small brown planthopper</name>
    <name type="synonym">Delphax striatella</name>
    <dbReference type="NCBI Taxonomy" id="195883"/>
    <lineage>
        <taxon>Eukaryota</taxon>
        <taxon>Metazoa</taxon>
        <taxon>Ecdysozoa</taxon>
        <taxon>Arthropoda</taxon>
        <taxon>Hexapoda</taxon>
        <taxon>Insecta</taxon>
        <taxon>Pterygota</taxon>
        <taxon>Neoptera</taxon>
        <taxon>Paraneoptera</taxon>
        <taxon>Hemiptera</taxon>
        <taxon>Auchenorrhyncha</taxon>
        <taxon>Fulgoroidea</taxon>
        <taxon>Delphacidae</taxon>
        <taxon>Criomorphinae</taxon>
        <taxon>Laodelphax</taxon>
    </lineage>
</organism>
<evidence type="ECO:0000256" key="1">
    <source>
        <dbReference type="SAM" id="MobiDB-lite"/>
    </source>
</evidence>
<comment type="caution">
    <text evidence="3">The sequence shown here is derived from an EMBL/GenBank/DDBJ whole genome shotgun (WGS) entry which is preliminary data.</text>
</comment>
<dbReference type="SMART" id="SM00353">
    <property type="entry name" value="HLH"/>
    <property type="match status" value="1"/>
</dbReference>
<protein>
    <recommendedName>
        <fullName evidence="2">BHLH domain-containing protein</fullName>
    </recommendedName>
</protein>